<dbReference type="PANTHER" id="PTHR24173">
    <property type="entry name" value="ANKYRIN REPEAT CONTAINING"/>
    <property type="match status" value="1"/>
</dbReference>
<feature type="repeat" description="ANK" evidence="3">
    <location>
        <begin position="362"/>
        <end position="394"/>
    </location>
</feature>
<sequence>MAEVFGVVAGVAGIASLIPKLISGIDTLRDVQRSADKAPAELDALADELKVLKRFLEEAARNEHFVLEMGNASLGQVISGLEKLKRKFAAQLEPKKTKMPKIFLFRHWKEDVEALQDSIRTVKLDLIILRLLTALSPAHNLLSTDITGTVQKGTALVAATTQFTLSQCAIPSSATIELFVLATQARFSLRPAFEVEHIVRYTSPGFETLLRYEKDIITVEEARDKFLDLFRSDSTFKNHVNPAGHSYIEELLRVPRWGPVDRAELAPPSSPDWIAEDIVEDPFFLEYLGKLLKNNQGFADMSPLHTAVLLGSDESFYKWLSSSAKDEKNFLDQTPMHLATSNCQRLVALIKADHNLDATDIYGITPLMYAAGSNSEDCFIALLEYGAKLDIQCKRYNRTFMQYAAVRGNWDLLFTYLCWVEKKVEEDALEKIIIEGWAQMLTTWYYVAYPDYLGKRKVSFQQFLAKCGSVDFMIKDQDRELQDNTLLHYVRSAEEIDILLEKGFTRINHVNSAGHHALITAIYNHCSVPDVARRLLAIGVEIDIQDNSHHTALHHMLDSLLRSVSSNTWGAIDTLCVLLANDADPLCIDNCRCPCSLGGCLPSSVLCMQAQTGSFYVTTVPIWSLEWLTLILKHRNLTEARVIVLSLIRRAKFDDLGMTHVCCGRRQGYFSPPNSQGHAPMPDEDIDAILEEEFEFIDMLQEEMALSSAKPYEELVDEWIQQIKAALKKSCMEASEKDKSIVKEKVIHGPIYEVDSKNDCFRFRPLYVYCPNRNPAESAKREIVEYIHWMEYEYHCGKTSALCKGVGGSTKDDWYLSRLSWLFKLVNELGISMAELTASIREKNEPDPECLVKQPIGVEEITKHLIASWRVWEGRRDL</sequence>
<dbReference type="GeneID" id="19464607"/>
<dbReference type="Pfam" id="PF12796">
    <property type="entry name" value="Ank_2"/>
    <property type="match status" value="1"/>
</dbReference>
<evidence type="ECO:0000256" key="3">
    <source>
        <dbReference type="PROSITE-ProRule" id="PRU00023"/>
    </source>
</evidence>
<protein>
    <submittedName>
        <fullName evidence="4">Ankyrin repeat-containing protein</fullName>
    </submittedName>
</protein>
<dbReference type="SUPFAM" id="SSF48403">
    <property type="entry name" value="Ankyrin repeat"/>
    <property type="match status" value="1"/>
</dbReference>
<dbReference type="OMA" id="CPCSPEG"/>
<accession>S3DEN9</accession>
<dbReference type="eggNOG" id="ENOG502S5BG">
    <property type="taxonomic scope" value="Eukaryota"/>
</dbReference>
<gene>
    <name evidence="4" type="ORF">GLAREA_05553</name>
</gene>
<evidence type="ECO:0000313" key="5">
    <source>
        <dbReference type="Proteomes" id="UP000016922"/>
    </source>
</evidence>
<dbReference type="RefSeq" id="XP_008077033.1">
    <property type="nucleotide sequence ID" value="XM_008078842.1"/>
</dbReference>
<organism evidence="4 5">
    <name type="scientific">Glarea lozoyensis (strain ATCC 20868 / MF5171)</name>
    <dbReference type="NCBI Taxonomy" id="1116229"/>
    <lineage>
        <taxon>Eukaryota</taxon>
        <taxon>Fungi</taxon>
        <taxon>Dikarya</taxon>
        <taxon>Ascomycota</taxon>
        <taxon>Pezizomycotina</taxon>
        <taxon>Leotiomycetes</taxon>
        <taxon>Helotiales</taxon>
        <taxon>Helotiaceae</taxon>
        <taxon>Glarea</taxon>
    </lineage>
</organism>
<evidence type="ECO:0000313" key="4">
    <source>
        <dbReference type="EMBL" id="EPE36215.1"/>
    </source>
</evidence>
<dbReference type="AlphaFoldDB" id="S3DEN9"/>
<dbReference type="HOGENOM" id="CLU_010915_0_0_1"/>
<keyword evidence="5" id="KW-1185">Reference proteome</keyword>
<dbReference type="OrthoDB" id="3553461at2759"/>
<dbReference type="PANTHER" id="PTHR24173:SF74">
    <property type="entry name" value="ANKYRIN REPEAT DOMAIN-CONTAINING PROTEIN 16"/>
    <property type="match status" value="1"/>
</dbReference>
<reference evidence="4 5" key="1">
    <citation type="journal article" date="2013" name="BMC Genomics">
        <title>Genomics-driven discovery of the pneumocandin biosynthetic gene cluster in the fungus Glarea lozoyensis.</title>
        <authorList>
            <person name="Chen L."/>
            <person name="Yue Q."/>
            <person name="Zhang X."/>
            <person name="Xiang M."/>
            <person name="Wang C."/>
            <person name="Li S."/>
            <person name="Che Y."/>
            <person name="Ortiz-Lopez F.J."/>
            <person name="Bills G.F."/>
            <person name="Liu X."/>
            <person name="An Z."/>
        </authorList>
    </citation>
    <scope>NUCLEOTIDE SEQUENCE [LARGE SCALE GENOMIC DNA]</scope>
    <source>
        <strain evidence="5">ATCC 20868 / MF5171</strain>
    </source>
</reference>
<evidence type="ECO:0000256" key="1">
    <source>
        <dbReference type="ARBA" id="ARBA00022737"/>
    </source>
</evidence>
<dbReference type="PROSITE" id="PS50088">
    <property type="entry name" value="ANK_REPEAT"/>
    <property type="match status" value="1"/>
</dbReference>
<dbReference type="InterPro" id="IPR002110">
    <property type="entry name" value="Ankyrin_rpt"/>
</dbReference>
<name>S3DEN9_GLAL2</name>
<dbReference type="PROSITE" id="PS50297">
    <property type="entry name" value="ANK_REP_REGION"/>
    <property type="match status" value="1"/>
</dbReference>
<dbReference type="KEGG" id="glz:GLAREA_05553"/>
<dbReference type="Gene3D" id="1.25.40.20">
    <property type="entry name" value="Ankyrin repeat-containing domain"/>
    <property type="match status" value="2"/>
</dbReference>
<dbReference type="InterPro" id="IPR036770">
    <property type="entry name" value="Ankyrin_rpt-contain_sf"/>
</dbReference>
<keyword evidence="2 3" id="KW-0040">ANK repeat</keyword>
<dbReference type="EMBL" id="KE145353">
    <property type="protein sequence ID" value="EPE36215.1"/>
    <property type="molecule type" value="Genomic_DNA"/>
</dbReference>
<proteinExistence type="predicted"/>
<evidence type="ECO:0000256" key="2">
    <source>
        <dbReference type="ARBA" id="ARBA00023043"/>
    </source>
</evidence>
<dbReference type="Proteomes" id="UP000016922">
    <property type="component" value="Unassembled WGS sequence"/>
</dbReference>
<dbReference type="SMART" id="SM00248">
    <property type="entry name" value="ANK"/>
    <property type="match status" value="5"/>
</dbReference>
<keyword evidence="1" id="KW-0677">Repeat</keyword>